<sequence>MADLSFRLVRSAAFAAVCVLLAALAHRLAGGDGPTAWALAVAAGGVFAGSVVLAGRERSPLLISGLLLVAQGGLHELFNHGAMVKVILASRLRASVPAEAAGGHQAHGLGISLGMLVAHVTASLVTAWWVARGEAVLWSVLRRVGVAAVRGLLRLFAPVAEAGRVALSPVAHGWRHLGLPRRNEPLRHTVVRRGPPLLV</sequence>
<evidence type="ECO:0000313" key="3">
    <source>
        <dbReference type="Proteomes" id="UP000334990"/>
    </source>
</evidence>
<feature type="transmembrane region" description="Helical" evidence="1">
    <location>
        <begin position="35"/>
        <end position="54"/>
    </location>
</feature>
<organism evidence="2 3">
    <name type="scientific">Acrocarpospora corrugata</name>
    <dbReference type="NCBI Taxonomy" id="35763"/>
    <lineage>
        <taxon>Bacteria</taxon>
        <taxon>Bacillati</taxon>
        <taxon>Actinomycetota</taxon>
        <taxon>Actinomycetes</taxon>
        <taxon>Streptosporangiales</taxon>
        <taxon>Streptosporangiaceae</taxon>
        <taxon>Acrocarpospora</taxon>
    </lineage>
</organism>
<dbReference type="Proteomes" id="UP000334990">
    <property type="component" value="Unassembled WGS sequence"/>
</dbReference>
<keyword evidence="1" id="KW-0812">Transmembrane</keyword>
<evidence type="ECO:0000256" key="1">
    <source>
        <dbReference type="SAM" id="Phobius"/>
    </source>
</evidence>
<dbReference type="EMBL" id="BLAD01000077">
    <property type="protein sequence ID" value="GES04111.1"/>
    <property type="molecule type" value="Genomic_DNA"/>
</dbReference>
<dbReference type="AlphaFoldDB" id="A0A5M3WAN4"/>
<proteinExistence type="predicted"/>
<reference evidence="2 3" key="1">
    <citation type="submission" date="2019-10" db="EMBL/GenBank/DDBJ databases">
        <title>Whole genome shotgun sequence of Acrocarpospora corrugata NBRC 13972.</title>
        <authorList>
            <person name="Ichikawa N."/>
            <person name="Kimura A."/>
            <person name="Kitahashi Y."/>
            <person name="Komaki H."/>
            <person name="Oguchi A."/>
        </authorList>
    </citation>
    <scope>NUCLEOTIDE SEQUENCE [LARGE SCALE GENOMIC DNA]</scope>
    <source>
        <strain evidence="2 3">NBRC 13972</strain>
    </source>
</reference>
<protein>
    <submittedName>
        <fullName evidence="2">Uncharacterized protein</fullName>
    </submittedName>
</protein>
<evidence type="ECO:0000313" key="2">
    <source>
        <dbReference type="EMBL" id="GES04111.1"/>
    </source>
</evidence>
<gene>
    <name evidence="2" type="ORF">Acor_61770</name>
</gene>
<keyword evidence="1" id="KW-1133">Transmembrane helix</keyword>
<accession>A0A5M3WAN4</accession>
<keyword evidence="3" id="KW-1185">Reference proteome</keyword>
<comment type="caution">
    <text evidence="2">The sequence shown here is derived from an EMBL/GenBank/DDBJ whole genome shotgun (WGS) entry which is preliminary data.</text>
</comment>
<name>A0A5M3WAN4_9ACTN</name>
<keyword evidence="1" id="KW-0472">Membrane</keyword>